<evidence type="ECO:0000313" key="11">
    <source>
        <dbReference type="Proteomes" id="UP000266234"/>
    </source>
</evidence>
<dbReference type="EMBL" id="PXOG01000147">
    <property type="protein sequence ID" value="RGP72628.1"/>
    <property type="molecule type" value="Genomic_DNA"/>
</dbReference>
<evidence type="ECO:0000259" key="9">
    <source>
        <dbReference type="PROSITE" id="PS50048"/>
    </source>
</evidence>
<keyword evidence="3" id="KW-0238">DNA-binding</keyword>
<dbReference type="PANTHER" id="PTHR47424:SF3">
    <property type="entry name" value="REGULATORY PROTEIN GAL4"/>
    <property type="match status" value="1"/>
</dbReference>
<evidence type="ECO:0000256" key="6">
    <source>
        <dbReference type="SAM" id="Coils"/>
    </source>
</evidence>
<gene>
    <name evidence="10" type="ORF">FLONG3_6636</name>
</gene>
<dbReference type="GO" id="GO:0005634">
    <property type="term" value="C:nucleus"/>
    <property type="evidence" value="ECO:0007669"/>
    <property type="project" value="TreeGrafter"/>
</dbReference>
<keyword evidence="8" id="KW-0472">Membrane</keyword>
<dbReference type="SMART" id="SM00906">
    <property type="entry name" value="Fungal_trans"/>
    <property type="match status" value="1"/>
</dbReference>
<keyword evidence="11" id="KW-1185">Reference proteome</keyword>
<accession>A0A395SJP2</accession>
<organism evidence="10 11">
    <name type="scientific">Fusarium longipes</name>
    <dbReference type="NCBI Taxonomy" id="694270"/>
    <lineage>
        <taxon>Eukaryota</taxon>
        <taxon>Fungi</taxon>
        <taxon>Dikarya</taxon>
        <taxon>Ascomycota</taxon>
        <taxon>Pezizomycotina</taxon>
        <taxon>Sordariomycetes</taxon>
        <taxon>Hypocreomycetidae</taxon>
        <taxon>Hypocreales</taxon>
        <taxon>Nectriaceae</taxon>
        <taxon>Fusarium</taxon>
    </lineage>
</organism>
<dbReference type="PROSITE" id="PS00463">
    <property type="entry name" value="ZN2_CY6_FUNGAL_1"/>
    <property type="match status" value="1"/>
</dbReference>
<dbReference type="InterPro" id="IPR036864">
    <property type="entry name" value="Zn2-C6_fun-type_DNA-bd_sf"/>
</dbReference>
<dbReference type="CDD" id="cd12148">
    <property type="entry name" value="fungal_TF_MHR"/>
    <property type="match status" value="1"/>
</dbReference>
<dbReference type="OrthoDB" id="3364175at2759"/>
<dbReference type="Proteomes" id="UP000266234">
    <property type="component" value="Unassembled WGS sequence"/>
</dbReference>
<dbReference type="AlphaFoldDB" id="A0A395SJP2"/>
<evidence type="ECO:0000256" key="4">
    <source>
        <dbReference type="ARBA" id="ARBA00023163"/>
    </source>
</evidence>
<evidence type="ECO:0000256" key="1">
    <source>
        <dbReference type="ARBA" id="ARBA00022723"/>
    </source>
</evidence>
<evidence type="ECO:0000256" key="2">
    <source>
        <dbReference type="ARBA" id="ARBA00023015"/>
    </source>
</evidence>
<comment type="caution">
    <text evidence="10">The sequence shown here is derived from an EMBL/GenBank/DDBJ whole genome shotgun (WGS) entry which is preliminary data.</text>
</comment>
<feature type="transmembrane region" description="Helical" evidence="8">
    <location>
        <begin position="694"/>
        <end position="714"/>
    </location>
</feature>
<dbReference type="Gene3D" id="4.10.240.10">
    <property type="entry name" value="Zn(2)-C6 fungal-type DNA-binding domain"/>
    <property type="match status" value="1"/>
</dbReference>
<dbReference type="InterPro" id="IPR007219">
    <property type="entry name" value="XnlR_reg_dom"/>
</dbReference>
<dbReference type="STRING" id="694270.A0A395SJP2"/>
<dbReference type="SMART" id="SM00066">
    <property type="entry name" value="GAL4"/>
    <property type="match status" value="1"/>
</dbReference>
<proteinExistence type="predicted"/>
<feature type="coiled-coil region" evidence="6">
    <location>
        <begin position="166"/>
        <end position="193"/>
    </location>
</feature>
<keyword evidence="5" id="KW-0539">Nucleus</keyword>
<dbReference type="Pfam" id="PF04082">
    <property type="entry name" value="Fungal_trans"/>
    <property type="match status" value="1"/>
</dbReference>
<keyword evidence="6" id="KW-0175">Coiled coil</keyword>
<dbReference type="PANTHER" id="PTHR47424">
    <property type="entry name" value="REGULATORY PROTEIN GAL4"/>
    <property type="match status" value="1"/>
</dbReference>
<feature type="domain" description="Zn(2)-C6 fungal-type" evidence="9">
    <location>
        <begin position="120"/>
        <end position="150"/>
    </location>
</feature>
<keyword evidence="8" id="KW-0812">Transmembrane</keyword>
<dbReference type="GO" id="GO:0000978">
    <property type="term" value="F:RNA polymerase II cis-regulatory region sequence-specific DNA binding"/>
    <property type="evidence" value="ECO:0007669"/>
    <property type="project" value="TreeGrafter"/>
</dbReference>
<dbReference type="GO" id="GO:0008270">
    <property type="term" value="F:zinc ion binding"/>
    <property type="evidence" value="ECO:0007669"/>
    <property type="project" value="InterPro"/>
</dbReference>
<reference evidence="10 11" key="1">
    <citation type="journal article" date="2018" name="PLoS Pathog.">
        <title>Evolution of structural diversity of trichothecenes, a family of toxins produced by plant pathogenic and entomopathogenic fungi.</title>
        <authorList>
            <person name="Proctor R.H."/>
            <person name="McCormick S.P."/>
            <person name="Kim H.S."/>
            <person name="Cardoza R.E."/>
            <person name="Stanley A.M."/>
            <person name="Lindo L."/>
            <person name="Kelly A."/>
            <person name="Brown D.W."/>
            <person name="Lee T."/>
            <person name="Vaughan M.M."/>
            <person name="Alexander N.J."/>
            <person name="Busman M."/>
            <person name="Gutierrez S."/>
        </authorList>
    </citation>
    <scope>NUCLEOTIDE SEQUENCE [LARGE SCALE GENOMIC DNA]</scope>
    <source>
        <strain evidence="10 11">NRRL 20695</strain>
    </source>
</reference>
<dbReference type="PROSITE" id="PS50048">
    <property type="entry name" value="ZN2_CY6_FUNGAL_2"/>
    <property type="match status" value="1"/>
</dbReference>
<dbReference type="Pfam" id="PF00172">
    <property type="entry name" value="Zn_clus"/>
    <property type="match status" value="1"/>
</dbReference>
<keyword evidence="1" id="KW-0479">Metal-binding</keyword>
<keyword evidence="8" id="KW-1133">Transmembrane helix</keyword>
<keyword evidence="2" id="KW-0805">Transcription regulation</keyword>
<dbReference type="GO" id="GO:0006351">
    <property type="term" value="P:DNA-templated transcription"/>
    <property type="evidence" value="ECO:0007669"/>
    <property type="project" value="InterPro"/>
</dbReference>
<protein>
    <recommendedName>
        <fullName evidence="9">Zn(2)-C6 fungal-type domain-containing protein</fullName>
    </recommendedName>
</protein>
<evidence type="ECO:0000256" key="3">
    <source>
        <dbReference type="ARBA" id="ARBA00023125"/>
    </source>
</evidence>
<evidence type="ECO:0000256" key="5">
    <source>
        <dbReference type="ARBA" id="ARBA00023242"/>
    </source>
</evidence>
<dbReference type="SUPFAM" id="SSF57701">
    <property type="entry name" value="Zn2/Cys6 DNA-binding domain"/>
    <property type="match status" value="1"/>
</dbReference>
<dbReference type="InterPro" id="IPR001138">
    <property type="entry name" value="Zn2Cys6_DnaBD"/>
</dbReference>
<evidence type="ECO:0000256" key="7">
    <source>
        <dbReference type="SAM" id="MobiDB-lite"/>
    </source>
</evidence>
<evidence type="ECO:0000256" key="8">
    <source>
        <dbReference type="SAM" id="Phobius"/>
    </source>
</evidence>
<keyword evidence="4" id="KW-0804">Transcription</keyword>
<sequence>MKVQGLSNSNPTEITSERALEETVFLQLAYSRLVIHTINVAQPKNGTRFQARVQDTAHPNVAPIRLACRVPNRNRTITRERQTMTPSEDSPSDSANNGTSQQQRANASEPATKRRRVALACSACRIRKSRCNGLRPRCDTCEKLGFECVYEQQETSVNVLVPKDLFAALEAKVKLLETNLEQHNSRLDTVESKLLEPGTLQQHGQLPTHPCNAQSDNLVVNIDEIRESGADQHTTDGMAVSFVDEQDCSFFGPSSNIALMRHILRVVDAKRSQNLNQASTTPVSEYSTYEGGLLSSSNVFPPVSRCTSNKSHKPDANILPPDEAMQRLVRAYFNNTGLLYPYIHEQEFLDTYQRFRASGFRGDVRRTWLGLLNMILAMATCTSCWEGSGSETHFEESDIYYRRARGLCQTQMFRGTTLETVQYLLLMSQYLQGTQKSVHTWTIHGLAVKAAMSIGLHSRDIASKFTPLQQEMRKRTWYGCVLLDRPDAHELTRSLSMTFGRPCAIPEDYIRLDLPKPLATPTTTTDEVHQMSTAFYNASILLYRIMGRIISSLYGNNLGCDDQASNTVTMTSIIQLGQELSDWQHNLPQDMAIRSVDDMLQISSEDVNDSFRERFRIILTLRYLNVQLLLHRPIFIRSLSTLLRDRTTLYRHTGSIDTMYASFDRVFIQVAENTIDIIHAILKRPDHGRHLIGAWWFTLYYAFSAALAIFGSLLTPIDVGIGNSDGLAKAKQYLGKTSEALFQLSEHNTLVLRCVKFIQQLLRIVNAWGMYHRSIRYSNSVVDVGKDTSGNGPANPQNELSGSHLVGEGDAVNFDLDSDLLSTMPTWEIPSLGFNDELELGHFFTSDSQRWFEQTQW</sequence>
<evidence type="ECO:0000313" key="10">
    <source>
        <dbReference type="EMBL" id="RGP72628.1"/>
    </source>
</evidence>
<feature type="region of interest" description="Disordered" evidence="7">
    <location>
        <begin position="72"/>
        <end position="112"/>
    </location>
</feature>
<feature type="compositionally biased region" description="Polar residues" evidence="7">
    <location>
        <begin position="83"/>
        <end position="106"/>
    </location>
</feature>
<dbReference type="CDD" id="cd00067">
    <property type="entry name" value="GAL4"/>
    <property type="match status" value="1"/>
</dbReference>
<name>A0A395SJP2_9HYPO</name>
<dbReference type="GO" id="GO:0000435">
    <property type="term" value="P:positive regulation of transcription from RNA polymerase II promoter by galactose"/>
    <property type="evidence" value="ECO:0007669"/>
    <property type="project" value="TreeGrafter"/>
</dbReference>
<dbReference type="InterPro" id="IPR051127">
    <property type="entry name" value="Fungal_SecMet_Regulators"/>
</dbReference>
<dbReference type="GO" id="GO:0000981">
    <property type="term" value="F:DNA-binding transcription factor activity, RNA polymerase II-specific"/>
    <property type="evidence" value="ECO:0007669"/>
    <property type="project" value="InterPro"/>
</dbReference>